<keyword evidence="1" id="KW-0732">Signal</keyword>
<evidence type="ECO:0000256" key="1">
    <source>
        <dbReference type="ARBA" id="ARBA00022729"/>
    </source>
</evidence>
<reference evidence="4" key="1">
    <citation type="submission" date="2016-04" db="EMBL/GenBank/DDBJ databases">
        <authorList>
            <person name="Chen L."/>
            <person name="Zhuang W."/>
            <person name="Wang G."/>
        </authorList>
    </citation>
    <scope>NUCLEOTIDE SEQUENCE [LARGE SCALE GENOMIC DNA]</scope>
    <source>
        <strain evidence="4">17621</strain>
    </source>
</reference>
<dbReference type="RefSeq" id="WP_081199774.1">
    <property type="nucleotide sequence ID" value="NZ_FOCZ01000001.1"/>
</dbReference>
<proteinExistence type="predicted"/>
<sequence>MKRIGQARKVFQGLVGFVGINLLLTACNSGTGPNKAQETTTSGTIHISVDESFKPVIDSQIEVFESQHPEAHIVVQYKPEAECLRDLNVDSIRMVIVTRPLSEAEETTLTNKLQFKPAFGPLAFDGIAVIVNNEVKDTMFTMQDIRSIAKHTSNFKYKMLLDGKTATSTVRYVVDSLLKGQPLTDNIVAAPNTQGVIDYISKNQDAIGLLGVSWIGNKDDTTQRSFLKKVKIAKIEARDGTYVTPVQYNIAYDIYPMIRPLYYILKENFDGVGNGFANFLIYEKGQKIFNRAYLLPARMHLESRNVQISN</sequence>
<evidence type="ECO:0000259" key="2">
    <source>
        <dbReference type="Pfam" id="PF12849"/>
    </source>
</evidence>
<dbReference type="Pfam" id="PF12849">
    <property type="entry name" value="PBP_like_2"/>
    <property type="match status" value="1"/>
</dbReference>
<keyword evidence="4" id="KW-1185">Reference proteome</keyword>
<comment type="caution">
    <text evidence="3">The sequence shown here is derived from an EMBL/GenBank/DDBJ whole genome shotgun (WGS) entry which is preliminary data.</text>
</comment>
<dbReference type="SUPFAM" id="SSF53850">
    <property type="entry name" value="Periplasmic binding protein-like II"/>
    <property type="match status" value="1"/>
</dbReference>
<dbReference type="Proteomes" id="UP000192610">
    <property type="component" value="Unassembled WGS sequence"/>
</dbReference>
<dbReference type="STRING" id="354355.SAMN05660816_00035"/>
<organism evidence="3 4">
    <name type="scientific">Niastella yeongjuensis</name>
    <dbReference type="NCBI Taxonomy" id="354355"/>
    <lineage>
        <taxon>Bacteria</taxon>
        <taxon>Pseudomonadati</taxon>
        <taxon>Bacteroidota</taxon>
        <taxon>Chitinophagia</taxon>
        <taxon>Chitinophagales</taxon>
        <taxon>Chitinophagaceae</taxon>
        <taxon>Niastella</taxon>
    </lineage>
</organism>
<dbReference type="PROSITE" id="PS51257">
    <property type="entry name" value="PROKAR_LIPOPROTEIN"/>
    <property type="match status" value="1"/>
</dbReference>
<dbReference type="InterPro" id="IPR024370">
    <property type="entry name" value="PBP_domain"/>
</dbReference>
<dbReference type="InterPro" id="IPR050811">
    <property type="entry name" value="Phosphate_ABC_transporter"/>
</dbReference>
<evidence type="ECO:0000313" key="4">
    <source>
        <dbReference type="Proteomes" id="UP000192610"/>
    </source>
</evidence>
<dbReference type="AlphaFoldDB" id="A0A1V9EY97"/>
<dbReference type="OrthoDB" id="1450880at2"/>
<accession>A0A1V9EY97</accession>
<evidence type="ECO:0000313" key="3">
    <source>
        <dbReference type="EMBL" id="OQP51078.1"/>
    </source>
</evidence>
<dbReference type="PANTHER" id="PTHR30570">
    <property type="entry name" value="PERIPLASMIC PHOSPHATE BINDING COMPONENT OF PHOSPHATE ABC TRANSPORTER"/>
    <property type="match status" value="1"/>
</dbReference>
<dbReference type="Gene3D" id="3.40.190.10">
    <property type="entry name" value="Periplasmic binding protein-like II"/>
    <property type="match status" value="3"/>
</dbReference>
<dbReference type="PANTHER" id="PTHR30570:SF1">
    <property type="entry name" value="PHOSPHATE-BINDING PROTEIN PSTS"/>
    <property type="match status" value="1"/>
</dbReference>
<protein>
    <recommendedName>
        <fullName evidence="2">PBP domain-containing protein</fullName>
    </recommendedName>
</protein>
<name>A0A1V9EY97_9BACT</name>
<feature type="domain" description="PBP" evidence="2">
    <location>
        <begin position="35"/>
        <end position="281"/>
    </location>
</feature>
<dbReference type="EMBL" id="LVXG01000012">
    <property type="protein sequence ID" value="OQP51078.1"/>
    <property type="molecule type" value="Genomic_DNA"/>
</dbReference>
<gene>
    <name evidence="3" type="ORF">A4H97_04490</name>
</gene>